<organism evidence="6 7">
    <name type="scientific">Planktothrix paucivesiculata PCC 9631</name>
    <dbReference type="NCBI Taxonomy" id="671071"/>
    <lineage>
        <taxon>Bacteria</taxon>
        <taxon>Bacillati</taxon>
        <taxon>Cyanobacteriota</taxon>
        <taxon>Cyanophyceae</taxon>
        <taxon>Oscillatoriophycideae</taxon>
        <taxon>Oscillatoriales</taxon>
        <taxon>Microcoleaceae</taxon>
        <taxon>Planktothrix</taxon>
    </lineage>
</organism>
<dbReference type="PRINTS" id="PR01790">
    <property type="entry name" value="SMP30FAMILY"/>
</dbReference>
<evidence type="ECO:0000313" key="6">
    <source>
        <dbReference type="EMBL" id="VXD24259.1"/>
    </source>
</evidence>
<dbReference type="OrthoDB" id="2633250at2"/>
<dbReference type="EC" id="3.1.1.17" evidence="6"/>
<dbReference type="PANTHER" id="PTHR47572">
    <property type="entry name" value="LIPOPROTEIN-RELATED"/>
    <property type="match status" value="1"/>
</dbReference>
<feature type="binding site" evidence="4">
    <location>
        <position position="244"/>
    </location>
    <ligand>
        <name>a divalent metal cation</name>
        <dbReference type="ChEBI" id="CHEBI:60240"/>
    </ligand>
</feature>
<evidence type="ECO:0000256" key="3">
    <source>
        <dbReference type="PIRSR" id="PIRSR605511-1"/>
    </source>
</evidence>
<protein>
    <submittedName>
        <fullName evidence="6">Gluconolactonase</fullName>
        <ecNumber evidence="6">3.1.1.17</ecNumber>
    </submittedName>
</protein>
<dbReference type="EMBL" id="CZCS02000222">
    <property type="protein sequence ID" value="VXD24259.1"/>
    <property type="molecule type" value="Genomic_DNA"/>
</dbReference>
<evidence type="ECO:0000256" key="2">
    <source>
        <dbReference type="ARBA" id="ARBA00022801"/>
    </source>
</evidence>
<keyword evidence="4" id="KW-0479">Metal-binding</keyword>
<dbReference type="GO" id="GO:0004341">
    <property type="term" value="F:gluconolactonase activity"/>
    <property type="evidence" value="ECO:0007669"/>
    <property type="project" value="UniProtKB-EC"/>
</dbReference>
<dbReference type="Gene3D" id="2.120.10.30">
    <property type="entry name" value="TolB, C-terminal domain"/>
    <property type="match status" value="1"/>
</dbReference>
<evidence type="ECO:0000259" key="5">
    <source>
        <dbReference type="Pfam" id="PF08450"/>
    </source>
</evidence>
<dbReference type="PANTHER" id="PTHR47572:SF4">
    <property type="entry name" value="LACTONASE DRP35"/>
    <property type="match status" value="1"/>
</dbReference>
<feature type="binding site" evidence="4">
    <location>
        <position position="142"/>
    </location>
    <ligand>
        <name>substrate</name>
    </ligand>
</feature>
<feature type="binding site" evidence="4">
    <location>
        <position position="194"/>
    </location>
    <ligand>
        <name>a divalent metal cation</name>
        <dbReference type="ChEBI" id="CHEBI:60240"/>
    </ligand>
</feature>
<gene>
    <name evidence="6" type="ORF">PL9631_790009</name>
</gene>
<evidence type="ECO:0000256" key="1">
    <source>
        <dbReference type="ARBA" id="ARBA00008853"/>
    </source>
</evidence>
<dbReference type="InterPro" id="IPR011042">
    <property type="entry name" value="6-blade_b-propeller_TolB-like"/>
</dbReference>
<evidence type="ECO:0000256" key="4">
    <source>
        <dbReference type="PIRSR" id="PIRSR605511-2"/>
    </source>
</evidence>
<dbReference type="InterPro" id="IPR013658">
    <property type="entry name" value="SGL"/>
</dbReference>
<comment type="caution">
    <text evidence="6">The sequence shown here is derived from an EMBL/GenBank/DDBJ whole genome shotgun (WGS) entry which is preliminary data.</text>
</comment>
<name>A0A7Z9E3Y9_9CYAN</name>
<feature type="domain" description="SMP-30/Gluconolactonase/LRE-like region" evidence="5">
    <location>
        <begin position="54"/>
        <end position="298"/>
    </location>
</feature>
<proteinExistence type="inferred from homology"/>
<comment type="cofactor">
    <cofactor evidence="4">
        <name>Zn(2+)</name>
        <dbReference type="ChEBI" id="CHEBI:29105"/>
    </cofactor>
    <text evidence="4">Binds 1 divalent metal cation per subunit.</text>
</comment>
<keyword evidence="7" id="KW-1185">Reference proteome</keyword>
<keyword evidence="4" id="KW-0862">Zinc</keyword>
<dbReference type="InterPro" id="IPR051262">
    <property type="entry name" value="SMP-30/CGR1_Lactonase"/>
</dbReference>
<comment type="similarity">
    <text evidence="1">Belongs to the SMP-30/CGR1 family.</text>
</comment>
<keyword evidence="2 6" id="KW-0378">Hydrolase</keyword>
<feature type="active site" description="Proton donor/acceptor" evidence="3">
    <location>
        <position position="244"/>
    </location>
</feature>
<sequence length="315" mass="35226">MLSIAKWVKKQIKRLGSTFPKKSASGRLEAKSQAFRNLFPQKVKIDRVATGFQFTEGPVWFAAENYLLFSDIPANKIFQLTTDGKLTIFREPSNNSNGLTRDKQGRLIACEHGTRRVTRTEKDGTITILADQFQGKKLNSPNDVIVKSNGAIYFTDPPYGIKPEQQEQPIQGVYLITPDHNQIILLADDFYKPNGLAFSPDEKQLYIDDSQCRHIRVFDVEIDGTLANSRVFHDMNIEEPGSPDGMKIDVQGNIYCTGAGGVWVFDCQGNHLGTIVTPERPANCAWGDEDGQSLYITAKTSIYRIRVNIPGIQVP</sequence>
<dbReference type="GO" id="GO:0046872">
    <property type="term" value="F:metal ion binding"/>
    <property type="evidence" value="ECO:0007669"/>
    <property type="project" value="UniProtKB-KW"/>
</dbReference>
<dbReference type="InterPro" id="IPR005511">
    <property type="entry name" value="SMP-30"/>
</dbReference>
<evidence type="ECO:0000313" key="7">
    <source>
        <dbReference type="Proteomes" id="UP000182190"/>
    </source>
</evidence>
<dbReference type="RefSeq" id="WP_083621810.1">
    <property type="nucleotide sequence ID" value="NZ_LR735018.1"/>
</dbReference>
<feature type="binding site" evidence="4">
    <location>
        <position position="56"/>
    </location>
    <ligand>
        <name>a divalent metal cation</name>
        <dbReference type="ChEBI" id="CHEBI:60240"/>
    </ligand>
</feature>
<dbReference type="Proteomes" id="UP000182190">
    <property type="component" value="Unassembled WGS sequence"/>
</dbReference>
<dbReference type="SUPFAM" id="SSF63829">
    <property type="entry name" value="Calcium-dependent phosphotriesterase"/>
    <property type="match status" value="1"/>
</dbReference>
<dbReference type="AlphaFoldDB" id="A0A7Z9E3Y9"/>
<reference evidence="6" key="1">
    <citation type="submission" date="2019-10" db="EMBL/GenBank/DDBJ databases">
        <authorList>
            <consortium name="Genoscope - CEA"/>
            <person name="William W."/>
        </authorList>
    </citation>
    <scope>NUCLEOTIDE SEQUENCE [LARGE SCALE GENOMIC DNA]</scope>
    <source>
        <strain evidence="6">BBR_PRJEB10994</strain>
    </source>
</reference>
<accession>A0A7Z9E3Y9</accession>
<dbReference type="Pfam" id="PF08450">
    <property type="entry name" value="SGL"/>
    <property type="match status" value="1"/>
</dbReference>